<dbReference type="Pfam" id="PF14541">
    <property type="entry name" value="TAXi_C"/>
    <property type="match status" value="1"/>
</dbReference>
<evidence type="ECO:0000256" key="4">
    <source>
        <dbReference type="ARBA" id="ARBA00022801"/>
    </source>
</evidence>
<feature type="transmembrane region" description="Helical" evidence="6">
    <location>
        <begin position="395"/>
        <end position="418"/>
    </location>
</feature>
<dbReference type="SUPFAM" id="SSF50630">
    <property type="entry name" value="Acid proteases"/>
    <property type="match status" value="1"/>
</dbReference>
<feature type="chain" id="PRO_5008508501" evidence="7">
    <location>
        <begin position="28"/>
        <end position="447"/>
    </location>
</feature>
<gene>
    <name evidence="9" type="ORF">ACMD2_05276</name>
</gene>
<dbReference type="CDD" id="cd05476">
    <property type="entry name" value="pepsin_A_like_plant"/>
    <property type="match status" value="1"/>
</dbReference>
<evidence type="ECO:0000313" key="9">
    <source>
        <dbReference type="EMBL" id="OAY82108.1"/>
    </source>
</evidence>
<dbReference type="GO" id="GO:0006508">
    <property type="term" value="P:proteolysis"/>
    <property type="evidence" value="ECO:0007669"/>
    <property type="project" value="UniProtKB-KW"/>
</dbReference>
<sequence length="447" mass="48997">MAKLLPLLLALLLSFVADLFVAPLVTAMRVPLDQIDSKGNFTMAELIRRAARRSYNRVAALESKLAYTTTSFNGYTPVKYGSYEYLMELSIGTPPVPLSSMMDTGSVQITIFPKSSNLIWTQCKPCVRCFKQPTPIYDRTESSTFSQLGCTTPQCNDLSKYTPTNCTQSTCQYSYRYADGSYTNGVLATETFTFGSINAPPISVPSVAFGCSDDSVVDFQGISGIVGLAKGELSLVAFLNAPRFAYCLTTYFDASGSSTLLLGSSVELKESGKAQTTPLLSNPYRSDFYYYYIRLKGISIGETLLRIPPSTFEITHDGSGGLIIDSGTSVTHLVERAYSTVRQAVIDLVTLPRVNGTFDALDLCFVLPSSRQLPDMPDMTLHFDGADMRLQKENYMIVVPESGLICLAMIASLTLSILGNYQQQNMQILYDLESSTLSFEPAQCDVL</sequence>
<dbReference type="AlphaFoldDB" id="A0A199VYP8"/>
<evidence type="ECO:0000256" key="5">
    <source>
        <dbReference type="ARBA" id="ARBA00023180"/>
    </source>
</evidence>
<comment type="similarity">
    <text evidence="1">Belongs to the peptidase A1 family.</text>
</comment>
<dbReference type="InterPro" id="IPR051708">
    <property type="entry name" value="Plant_Aspart_Prot_A1"/>
</dbReference>
<dbReference type="InterPro" id="IPR032861">
    <property type="entry name" value="TAXi_N"/>
</dbReference>
<keyword evidence="5" id="KW-0325">Glycoprotein</keyword>
<dbReference type="InterPro" id="IPR032799">
    <property type="entry name" value="TAXi_C"/>
</dbReference>
<evidence type="ECO:0000256" key="1">
    <source>
        <dbReference type="ARBA" id="ARBA00007447"/>
    </source>
</evidence>
<dbReference type="Proteomes" id="UP000092600">
    <property type="component" value="Unassembled WGS sequence"/>
</dbReference>
<protein>
    <submittedName>
        <fullName evidence="9">Aspartic proteinase nepenthesin-2</fullName>
    </submittedName>
</protein>
<dbReference type="InterPro" id="IPR001969">
    <property type="entry name" value="Aspartic_peptidase_AS"/>
</dbReference>
<keyword evidence="2" id="KW-0645">Protease</keyword>
<dbReference type="EMBL" id="LSRQ01000554">
    <property type="protein sequence ID" value="OAY82108.1"/>
    <property type="molecule type" value="Genomic_DNA"/>
</dbReference>
<dbReference type="PROSITE" id="PS00141">
    <property type="entry name" value="ASP_PROTEASE"/>
    <property type="match status" value="1"/>
</dbReference>
<proteinExistence type="inferred from homology"/>
<comment type="caution">
    <text evidence="9">The sequence shown here is derived from an EMBL/GenBank/DDBJ whole genome shotgun (WGS) entry which is preliminary data.</text>
</comment>
<dbReference type="GO" id="GO:0005576">
    <property type="term" value="C:extracellular region"/>
    <property type="evidence" value="ECO:0007669"/>
    <property type="project" value="TreeGrafter"/>
</dbReference>
<dbReference type="FunFam" id="2.40.70.10:FF:000033">
    <property type="entry name" value="Aspartyl protease family protein"/>
    <property type="match status" value="1"/>
</dbReference>
<dbReference type="InterPro" id="IPR033121">
    <property type="entry name" value="PEPTIDASE_A1"/>
</dbReference>
<dbReference type="InterPro" id="IPR034161">
    <property type="entry name" value="Pepsin-like_plant"/>
</dbReference>
<reference evidence="9 10" key="1">
    <citation type="journal article" date="2016" name="DNA Res.">
        <title>The draft genome of MD-2 pineapple using hybrid error correction of long reads.</title>
        <authorList>
            <person name="Redwan R.M."/>
            <person name="Saidin A."/>
            <person name="Kumar S.V."/>
        </authorList>
    </citation>
    <scope>NUCLEOTIDE SEQUENCE [LARGE SCALE GENOMIC DNA]</scope>
    <source>
        <strain evidence="10">cv. MD2</strain>
        <tissue evidence="9">Leaf</tissue>
    </source>
</reference>
<evidence type="ECO:0000256" key="2">
    <source>
        <dbReference type="ARBA" id="ARBA00022670"/>
    </source>
</evidence>
<dbReference type="InterPro" id="IPR021109">
    <property type="entry name" value="Peptidase_aspartic_dom_sf"/>
</dbReference>
<keyword evidence="6" id="KW-1133">Transmembrane helix</keyword>
<feature type="signal peptide" evidence="7">
    <location>
        <begin position="1"/>
        <end position="27"/>
    </location>
</feature>
<name>A0A199VYP8_ANACO</name>
<dbReference type="PANTHER" id="PTHR47967:SF23">
    <property type="entry name" value="OS04G0448300 PROTEIN"/>
    <property type="match status" value="1"/>
</dbReference>
<keyword evidence="6" id="KW-0812">Transmembrane</keyword>
<dbReference type="PROSITE" id="PS51767">
    <property type="entry name" value="PEPTIDASE_A1"/>
    <property type="match status" value="1"/>
</dbReference>
<evidence type="ECO:0000256" key="3">
    <source>
        <dbReference type="ARBA" id="ARBA00022750"/>
    </source>
</evidence>
<keyword evidence="3" id="KW-0064">Aspartyl protease</keyword>
<evidence type="ECO:0000256" key="6">
    <source>
        <dbReference type="SAM" id="Phobius"/>
    </source>
</evidence>
<dbReference type="Pfam" id="PF14543">
    <property type="entry name" value="TAXi_N"/>
    <property type="match status" value="1"/>
</dbReference>
<dbReference type="GO" id="GO:0004190">
    <property type="term" value="F:aspartic-type endopeptidase activity"/>
    <property type="evidence" value="ECO:0007669"/>
    <property type="project" value="UniProtKB-KW"/>
</dbReference>
<evidence type="ECO:0000313" key="10">
    <source>
        <dbReference type="Proteomes" id="UP000092600"/>
    </source>
</evidence>
<dbReference type="Gene3D" id="2.40.70.10">
    <property type="entry name" value="Acid Proteases"/>
    <property type="match status" value="2"/>
</dbReference>
<keyword evidence="6" id="KW-0472">Membrane</keyword>
<dbReference type="PANTHER" id="PTHR47967">
    <property type="entry name" value="OS07G0603500 PROTEIN-RELATED"/>
    <property type="match status" value="1"/>
</dbReference>
<evidence type="ECO:0000256" key="7">
    <source>
        <dbReference type="SAM" id="SignalP"/>
    </source>
</evidence>
<accession>A0A199VYP8</accession>
<feature type="domain" description="Peptidase A1" evidence="8">
    <location>
        <begin position="85"/>
        <end position="440"/>
    </location>
</feature>
<keyword evidence="7" id="KW-0732">Signal</keyword>
<keyword evidence="4" id="KW-0378">Hydrolase</keyword>
<evidence type="ECO:0000259" key="8">
    <source>
        <dbReference type="PROSITE" id="PS51767"/>
    </source>
</evidence>
<organism evidence="9 10">
    <name type="scientific">Ananas comosus</name>
    <name type="common">Pineapple</name>
    <name type="synonym">Ananas ananas</name>
    <dbReference type="NCBI Taxonomy" id="4615"/>
    <lineage>
        <taxon>Eukaryota</taxon>
        <taxon>Viridiplantae</taxon>
        <taxon>Streptophyta</taxon>
        <taxon>Embryophyta</taxon>
        <taxon>Tracheophyta</taxon>
        <taxon>Spermatophyta</taxon>
        <taxon>Magnoliopsida</taxon>
        <taxon>Liliopsida</taxon>
        <taxon>Poales</taxon>
        <taxon>Bromeliaceae</taxon>
        <taxon>Bromelioideae</taxon>
        <taxon>Ananas</taxon>
    </lineage>
</organism>